<accession>U1N9Y3</accession>
<feature type="compositionally biased region" description="Basic and acidic residues" evidence="1">
    <location>
        <begin position="8"/>
        <end position="22"/>
    </location>
</feature>
<proteinExistence type="predicted"/>
<evidence type="ECO:0000313" key="3">
    <source>
        <dbReference type="Proteomes" id="UP000030710"/>
    </source>
</evidence>
<gene>
    <name evidence="2" type="ORF">J07HQW2_00063</name>
</gene>
<protein>
    <submittedName>
        <fullName evidence="2">Uncharacterized protein</fullName>
    </submittedName>
</protein>
<feature type="compositionally biased region" description="Acidic residues" evidence="1">
    <location>
        <begin position="60"/>
        <end position="70"/>
    </location>
</feature>
<dbReference type="EMBL" id="KE356561">
    <property type="protein sequence ID" value="ERG93630.1"/>
    <property type="molecule type" value="Genomic_DNA"/>
</dbReference>
<feature type="region of interest" description="Disordered" evidence="1">
    <location>
        <begin position="234"/>
        <end position="293"/>
    </location>
</feature>
<evidence type="ECO:0000256" key="1">
    <source>
        <dbReference type="SAM" id="MobiDB-lite"/>
    </source>
</evidence>
<feature type="region of interest" description="Disordered" evidence="1">
    <location>
        <begin position="1"/>
        <end position="90"/>
    </location>
</feature>
<sequence>MTASPPNSEKDDQGESSLHDRTSSMSSISTEDSTDAEQLFSDQSQEESATDDSGPSTESGTDDGVEEESEDRLASYENKSTTEPGKKLSDPIEARPYIHISPARKQVTPGNVIEGLFGLYRAGVTGTSRFNLKARLGLNNCRKTFEFIIHKPRNTKRFDFYISVTPYEATAFKTLAANVAAMYPESFGFEIVPFNPVAAFASEDGNARVGGRRIATLDDIVDLENLAGFEDPEVFTNEEIGSGNEPSSEEAEEQLNREGFRSVPKKSVRKTVPRSFAGRASPQKRRLDDVTPAVQQFVCRP</sequence>
<reference evidence="2 3" key="1">
    <citation type="journal article" date="2013" name="PLoS ONE">
        <title>Assembly-driven community genomics of a hypersaline microbial ecosystem.</title>
        <authorList>
            <person name="Podell S."/>
            <person name="Ugalde J.A."/>
            <person name="Narasingarao P."/>
            <person name="Banfield J.F."/>
            <person name="Heidelberg K.B."/>
            <person name="Allen E.E."/>
        </authorList>
    </citation>
    <scope>NUCLEOTIDE SEQUENCE [LARGE SCALE GENOMIC DNA]</scope>
    <source>
        <strain evidence="3">J07HQW2</strain>
    </source>
</reference>
<dbReference type="AlphaFoldDB" id="U1N9Y3"/>
<dbReference type="HOGENOM" id="CLU_923188_0_0_2"/>
<dbReference type="RefSeq" id="WP_021053124.1">
    <property type="nucleotide sequence ID" value="NZ_KE356561.1"/>
</dbReference>
<feature type="compositionally biased region" description="Basic residues" evidence="1">
    <location>
        <begin position="263"/>
        <end position="272"/>
    </location>
</feature>
<name>U1N9Y3_9EURY</name>
<dbReference type="Proteomes" id="UP000030710">
    <property type="component" value="Unassembled WGS sequence"/>
</dbReference>
<evidence type="ECO:0000313" key="2">
    <source>
        <dbReference type="EMBL" id="ERG93630.1"/>
    </source>
</evidence>
<dbReference type="STRING" id="1238425.J07HQW2_00063"/>
<organism evidence="2 3">
    <name type="scientific">Haloquadratum walsbyi J07HQW2</name>
    <dbReference type="NCBI Taxonomy" id="1238425"/>
    <lineage>
        <taxon>Archaea</taxon>
        <taxon>Methanobacteriati</taxon>
        <taxon>Methanobacteriota</taxon>
        <taxon>Stenosarchaea group</taxon>
        <taxon>Halobacteria</taxon>
        <taxon>Halobacteriales</taxon>
        <taxon>Haloferacaceae</taxon>
        <taxon>Haloquadratum</taxon>
    </lineage>
</organism>